<dbReference type="InterPro" id="IPR017871">
    <property type="entry name" value="ABC_transporter-like_CS"/>
</dbReference>
<keyword evidence="2" id="KW-0547">Nucleotide-binding</keyword>
<reference evidence="5" key="1">
    <citation type="submission" date="2020-07" db="EMBL/GenBank/DDBJ databases">
        <title>Vallitalea pronyensis genome.</title>
        <authorList>
            <person name="Postec A."/>
        </authorList>
    </citation>
    <scope>NUCLEOTIDE SEQUENCE</scope>
    <source>
        <strain evidence="5">FatNI3</strain>
    </source>
</reference>
<protein>
    <submittedName>
        <fullName evidence="5">ABC transporter ATP-binding protein</fullName>
    </submittedName>
</protein>
<dbReference type="KEGG" id="vpy:HZI73_21105"/>
<evidence type="ECO:0000256" key="3">
    <source>
        <dbReference type="ARBA" id="ARBA00022840"/>
    </source>
</evidence>
<evidence type="ECO:0000256" key="1">
    <source>
        <dbReference type="ARBA" id="ARBA00022448"/>
    </source>
</evidence>
<dbReference type="AlphaFoldDB" id="A0A8J8MND9"/>
<dbReference type="CDD" id="cd03214">
    <property type="entry name" value="ABC_Iron-Siderophores_B12_Hemin"/>
    <property type="match status" value="1"/>
</dbReference>
<dbReference type="EMBL" id="CP058649">
    <property type="protein sequence ID" value="QUI24649.1"/>
    <property type="molecule type" value="Genomic_DNA"/>
</dbReference>
<dbReference type="GO" id="GO:0005524">
    <property type="term" value="F:ATP binding"/>
    <property type="evidence" value="ECO:0007669"/>
    <property type="project" value="UniProtKB-KW"/>
</dbReference>
<evidence type="ECO:0000259" key="4">
    <source>
        <dbReference type="PROSITE" id="PS50893"/>
    </source>
</evidence>
<dbReference type="Gene3D" id="3.40.50.300">
    <property type="entry name" value="P-loop containing nucleotide triphosphate hydrolases"/>
    <property type="match status" value="1"/>
</dbReference>
<dbReference type="SUPFAM" id="SSF52540">
    <property type="entry name" value="P-loop containing nucleoside triphosphate hydrolases"/>
    <property type="match status" value="1"/>
</dbReference>
<evidence type="ECO:0000313" key="6">
    <source>
        <dbReference type="Proteomes" id="UP000683246"/>
    </source>
</evidence>
<dbReference type="InterPro" id="IPR027417">
    <property type="entry name" value="P-loop_NTPase"/>
</dbReference>
<dbReference type="PANTHER" id="PTHR42794:SF2">
    <property type="entry name" value="ABC TRANSPORTER ATP-BINDING PROTEIN"/>
    <property type="match status" value="1"/>
</dbReference>
<dbReference type="Proteomes" id="UP000683246">
    <property type="component" value="Chromosome"/>
</dbReference>
<keyword evidence="3 5" id="KW-0067">ATP-binding</keyword>
<sequence>MNCVVQTEKLDFSYGERSILENLSIQMKKGLFYSIIGPNGSGKTTLLKLIARLLPTEHKRVFINGDDIDKLKPKDMAKRVSVVPQITDMQYEFSVYDIVMMGRAPYTSRFGKANTVDEESVVKAMKETGVYAFRDKKITQLSGGELQRVILARAIAQETEIMLLDEPISHLDIGYQYEISELVYDLCKTKGITVINIVHDLNIAMRYSDQIFMLKDGAIYGAGKPEDVITKTSIKDVYAVDVELIDHPTMKDKKVVVK</sequence>
<evidence type="ECO:0000256" key="2">
    <source>
        <dbReference type="ARBA" id="ARBA00022741"/>
    </source>
</evidence>
<evidence type="ECO:0000313" key="5">
    <source>
        <dbReference type="EMBL" id="QUI24649.1"/>
    </source>
</evidence>
<dbReference type="GO" id="GO:0016887">
    <property type="term" value="F:ATP hydrolysis activity"/>
    <property type="evidence" value="ECO:0007669"/>
    <property type="project" value="InterPro"/>
</dbReference>
<dbReference type="PROSITE" id="PS50893">
    <property type="entry name" value="ABC_TRANSPORTER_2"/>
    <property type="match status" value="1"/>
</dbReference>
<dbReference type="RefSeq" id="WP_212695341.1">
    <property type="nucleotide sequence ID" value="NZ_CP058649.1"/>
</dbReference>
<organism evidence="5 6">
    <name type="scientific">Vallitalea pronyensis</name>
    <dbReference type="NCBI Taxonomy" id="1348613"/>
    <lineage>
        <taxon>Bacteria</taxon>
        <taxon>Bacillati</taxon>
        <taxon>Bacillota</taxon>
        <taxon>Clostridia</taxon>
        <taxon>Lachnospirales</taxon>
        <taxon>Vallitaleaceae</taxon>
        <taxon>Vallitalea</taxon>
    </lineage>
</organism>
<dbReference type="FunFam" id="3.40.50.300:FF:000134">
    <property type="entry name" value="Iron-enterobactin ABC transporter ATP-binding protein"/>
    <property type="match status" value="1"/>
</dbReference>
<accession>A0A8J8MND9</accession>
<feature type="domain" description="ABC transporter" evidence="4">
    <location>
        <begin position="5"/>
        <end position="241"/>
    </location>
</feature>
<name>A0A8J8MND9_9FIRM</name>
<dbReference type="SMART" id="SM00382">
    <property type="entry name" value="AAA"/>
    <property type="match status" value="1"/>
</dbReference>
<dbReference type="PROSITE" id="PS00211">
    <property type="entry name" value="ABC_TRANSPORTER_1"/>
    <property type="match status" value="1"/>
</dbReference>
<dbReference type="PANTHER" id="PTHR42794">
    <property type="entry name" value="HEMIN IMPORT ATP-BINDING PROTEIN HMUV"/>
    <property type="match status" value="1"/>
</dbReference>
<keyword evidence="1" id="KW-0813">Transport</keyword>
<dbReference type="Pfam" id="PF00005">
    <property type="entry name" value="ABC_tran"/>
    <property type="match status" value="1"/>
</dbReference>
<gene>
    <name evidence="5" type="ORF">HZI73_21105</name>
</gene>
<dbReference type="InterPro" id="IPR003439">
    <property type="entry name" value="ABC_transporter-like_ATP-bd"/>
</dbReference>
<keyword evidence="6" id="KW-1185">Reference proteome</keyword>
<proteinExistence type="predicted"/>
<dbReference type="InterPro" id="IPR003593">
    <property type="entry name" value="AAA+_ATPase"/>
</dbReference>